<geneLocation type="mitochondrion" evidence="7"/>
<reference evidence="7" key="1">
    <citation type="journal article" date="2015" name="Genome Biol. Evol.">
        <title>Organellar Genomes of White Spruce (Picea glauca): Assembly and Annotation.</title>
        <authorList>
            <person name="Jackman S.D."/>
            <person name="Warren R.L."/>
            <person name="Gibb E.A."/>
            <person name="Vandervalk B.P."/>
            <person name="Mohamadi H."/>
            <person name="Chu J."/>
            <person name="Raymond A."/>
            <person name="Pleasance S."/>
            <person name="Coope R."/>
            <person name="Wildung M.R."/>
            <person name="Ritland C.E."/>
            <person name="Bousquet J."/>
            <person name="Jones S.J."/>
            <person name="Bohlmann J."/>
            <person name="Birol I."/>
        </authorList>
    </citation>
    <scope>NUCLEOTIDE SEQUENCE [LARGE SCALE GENOMIC DNA]</scope>
    <source>
        <tissue evidence="7">Flushing bud</tissue>
    </source>
</reference>
<comment type="caution">
    <text evidence="7">The sequence shown here is derived from an EMBL/GenBank/DDBJ whole genome shotgun (WGS) entry which is preliminary data.</text>
</comment>
<evidence type="ECO:0000256" key="4">
    <source>
        <dbReference type="ARBA" id="ARBA00022989"/>
    </source>
</evidence>
<comment type="subcellular location">
    <subcellularLocation>
        <location evidence="1">Membrane</location>
        <topology evidence="1">Multi-pass membrane protein</topology>
    </subcellularLocation>
</comment>
<dbReference type="AlphaFoldDB" id="A0A101M5Y4"/>
<keyword evidence="4 6" id="KW-1133">Transmembrane helix</keyword>
<keyword evidence="5 6" id="KW-0472">Membrane</keyword>
<dbReference type="GO" id="GO:0016020">
    <property type="term" value="C:membrane"/>
    <property type="evidence" value="ECO:0007669"/>
    <property type="project" value="UniProtKB-SubCell"/>
</dbReference>
<proteinExistence type="predicted"/>
<feature type="transmembrane region" description="Helical" evidence="6">
    <location>
        <begin position="23"/>
        <end position="44"/>
    </location>
</feature>
<evidence type="ECO:0000256" key="1">
    <source>
        <dbReference type="ARBA" id="ARBA00004141"/>
    </source>
</evidence>
<dbReference type="PANTHER" id="PTHR22773">
    <property type="entry name" value="NADH DEHYDROGENASE"/>
    <property type="match status" value="1"/>
</dbReference>
<protein>
    <submittedName>
        <fullName evidence="7">NADH dehydrogenase subunit 2</fullName>
    </submittedName>
</protein>
<evidence type="ECO:0000256" key="6">
    <source>
        <dbReference type="SAM" id="Phobius"/>
    </source>
</evidence>
<evidence type="ECO:0000256" key="2">
    <source>
        <dbReference type="ARBA" id="ARBA00022448"/>
    </source>
</evidence>
<gene>
    <name evidence="7" type="primary">nad2</name>
    <name evidence="7" type="ORF">ABT39_MTgene1252</name>
</gene>
<evidence type="ECO:0000256" key="3">
    <source>
        <dbReference type="ARBA" id="ARBA00022692"/>
    </source>
</evidence>
<name>A0A101M5Y4_PICGL</name>
<keyword evidence="7" id="KW-0496">Mitochondrion</keyword>
<keyword evidence="2" id="KW-0813">Transport</keyword>
<dbReference type="EMBL" id="LKAM01000001">
    <property type="protein sequence ID" value="KUM51405.1"/>
    <property type="molecule type" value="Genomic_DNA"/>
</dbReference>
<evidence type="ECO:0000313" key="7">
    <source>
        <dbReference type="EMBL" id="KUM51405.1"/>
    </source>
</evidence>
<organism evidence="7">
    <name type="scientific">Picea glauca</name>
    <name type="common">White spruce</name>
    <name type="synonym">Pinus glauca</name>
    <dbReference type="NCBI Taxonomy" id="3330"/>
    <lineage>
        <taxon>Eukaryota</taxon>
        <taxon>Viridiplantae</taxon>
        <taxon>Streptophyta</taxon>
        <taxon>Embryophyta</taxon>
        <taxon>Tracheophyta</taxon>
        <taxon>Spermatophyta</taxon>
        <taxon>Pinopsida</taxon>
        <taxon>Pinidae</taxon>
        <taxon>Conifers I</taxon>
        <taxon>Pinales</taxon>
        <taxon>Pinaceae</taxon>
        <taxon>Picea</taxon>
    </lineage>
</organism>
<evidence type="ECO:0000256" key="5">
    <source>
        <dbReference type="ARBA" id="ARBA00023136"/>
    </source>
</evidence>
<sequence>MAGVPPLIGFFAKQSVLYASISAGYYWLSLVAILVSVVSAYYYLRVLRVIYFDAPSTTEQVGGVGSAHAFTIATLTLTVALYILKPEVILNST</sequence>
<feature type="transmembrane region" description="Helical" evidence="6">
    <location>
        <begin position="64"/>
        <end position="84"/>
    </location>
</feature>
<keyword evidence="3 6" id="KW-0812">Transmembrane</keyword>
<accession>A0A101M5Y4</accession>